<evidence type="ECO:0000256" key="1">
    <source>
        <dbReference type="ARBA" id="ARBA00004651"/>
    </source>
</evidence>
<keyword evidence="3 6" id="KW-0812">Transmembrane</keyword>
<organism evidence="10 11">
    <name type="scientific">Ideonella azotifigens</name>
    <dbReference type="NCBI Taxonomy" id="513160"/>
    <lineage>
        <taxon>Bacteria</taxon>
        <taxon>Pseudomonadati</taxon>
        <taxon>Pseudomonadota</taxon>
        <taxon>Betaproteobacteria</taxon>
        <taxon>Burkholderiales</taxon>
        <taxon>Sphaerotilaceae</taxon>
        <taxon>Ideonella</taxon>
    </lineage>
</organism>
<feature type="chain" id="PRO_5045240696" description="FtsX-like permease family protein" evidence="7">
    <location>
        <begin position="20"/>
        <end position="796"/>
    </location>
</feature>
<evidence type="ECO:0000259" key="8">
    <source>
        <dbReference type="Pfam" id="PF02687"/>
    </source>
</evidence>
<accession>A0ABN1KLA3</accession>
<comment type="caution">
    <text evidence="10">The sequence shown here is derived from an EMBL/GenBank/DDBJ whole genome shotgun (WGS) entry which is preliminary data.</text>
</comment>
<proteinExistence type="predicted"/>
<evidence type="ECO:0000256" key="2">
    <source>
        <dbReference type="ARBA" id="ARBA00022475"/>
    </source>
</evidence>
<dbReference type="PANTHER" id="PTHR30572">
    <property type="entry name" value="MEMBRANE COMPONENT OF TRANSPORTER-RELATED"/>
    <property type="match status" value="1"/>
</dbReference>
<keyword evidence="7" id="KW-0732">Signal</keyword>
<feature type="transmembrane region" description="Helical" evidence="6">
    <location>
        <begin position="757"/>
        <end position="776"/>
    </location>
</feature>
<protein>
    <recommendedName>
        <fullName evidence="12">FtsX-like permease family protein</fullName>
    </recommendedName>
</protein>
<evidence type="ECO:0000256" key="3">
    <source>
        <dbReference type="ARBA" id="ARBA00022692"/>
    </source>
</evidence>
<feature type="transmembrane region" description="Helical" evidence="6">
    <location>
        <begin position="412"/>
        <end position="437"/>
    </location>
</feature>
<evidence type="ECO:0008006" key="12">
    <source>
        <dbReference type="Google" id="ProtNLM"/>
    </source>
</evidence>
<dbReference type="Pfam" id="PF02687">
    <property type="entry name" value="FtsX"/>
    <property type="match status" value="2"/>
</dbReference>
<dbReference type="InterPro" id="IPR050250">
    <property type="entry name" value="Macrolide_Exporter_MacB"/>
</dbReference>
<keyword evidence="5 6" id="KW-0472">Membrane</keyword>
<dbReference type="InterPro" id="IPR025857">
    <property type="entry name" value="MacB_PCD"/>
</dbReference>
<evidence type="ECO:0000313" key="10">
    <source>
        <dbReference type="EMBL" id="GAA0770225.1"/>
    </source>
</evidence>
<keyword evidence="4 6" id="KW-1133">Transmembrane helix</keyword>
<dbReference type="InterPro" id="IPR003838">
    <property type="entry name" value="ABC3_permease_C"/>
</dbReference>
<evidence type="ECO:0000259" key="9">
    <source>
        <dbReference type="Pfam" id="PF12704"/>
    </source>
</evidence>
<name>A0ABN1KLA3_9BURK</name>
<feature type="domain" description="MacB-like periplasmic core" evidence="9">
    <location>
        <begin position="3"/>
        <end position="229"/>
    </location>
</feature>
<dbReference type="PANTHER" id="PTHR30572:SF18">
    <property type="entry name" value="ABC-TYPE MACROLIDE FAMILY EXPORT SYSTEM PERMEASE COMPONENT 2"/>
    <property type="match status" value="1"/>
</dbReference>
<evidence type="ECO:0000256" key="5">
    <source>
        <dbReference type="ARBA" id="ARBA00023136"/>
    </source>
</evidence>
<feature type="transmembrane region" description="Helical" evidence="6">
    <location>
        <begin position="715"/>
        <end position="737"/>
    </location>
</feature>
<evidence type="ECO:0000313" key="11">
    <source>
        <dbReference type="Proteomes" id="UP001500279"/>
    </source>
</evidence>
<keyword evidence="11" id="KW-1185">Reference proteome</keyword>
<dbReference type="Pfam" id="PF12704">
    <property type="entry name" value="MacB_PCD"/>
    <property type="match status" value="1"/>
</dbReference>
<feature type="transmembrane region" description="Helical" evidence="6">
    <location>
        <begin position="273"/>
        <end position="294"/>
    </location>
</feature>
<dbReference type="Proteomes" id="UP001500279">
    <property type="component" value="Unassembled WGS sequence"/>
</dbReference>
<keyword evidence="2" id="KW-1003">Cell membrane</keyword>
<feature type="transmembrane region" description="Helical" evidence="6">
    <location>
        <begin position="668"/>
        <end position="695"/>
    </location>
</feature>
<evidence type="ECO:0000256" key="6">
    <source>
        <dbReference type="SAM" id="Phobius"/>
    </source>
</evidence>
<reference evidence="10 11" key="1">
    <citation type="journal article" date="2019" name="Int. J. Syst. Evol. Microbiol.">
        <title>The Global Catalogue of Microorganisms (GCM) 10K type strain sequencing project: providing services to taxonomists for standard genome sequencing and annotation.</title>
        <authorList>
            <consortium name="The Broad Institute Genomics Platform"/>
            <consortium name="The Broad Institute Genome Sequencing Center for Infectious Disease"/>
            <person name="Wu L."/>
            <person name="Ma J."/>
        </authorList>
    </citation>
    <scope>NUCLEOTIDE SEQUENCE [LARGE SCALE GENOMIC DNA]</scope>
    <source>
        <strain evidence="10 11">JCM 15503</strain>
    </source>
</reference>
<feature type="transmembrane region" description="Helical" evidence="6">
    <location>
        <begin position="362"/>
        <end position="387"/>
    </location>
</feature>
<gene>
    <name evidence="10" type="ORF">GCM10009107_61820</name>
</gene>
<feature type="domain" description="ABC3 transporter permease C-terminal" evidence="8">
    <location>
        <begin position="674"/>
        <end position="776"/>
    </location>
</feature>
<dbReference type="EMBL" id="BAAAEW010000049">
    <property type="protein sequence ID" value="GAA0770225.1"/>
    <property type="molecule type" value="Genomic_DNA"/>
</dbReference>
<feature type="signal peptide" evidence="7">
    <location>
        <begin position="1"/>
        <end position="19"/>
    </location>
</feature>
<feature type="transmembrane region" description="Helical" evidence="6">
    <location>
        <begin position="315"/>
        <end position="342"/>
    </location>
</feature>
<comment type="subcellular location">
    <subcellularLocation>
        <location evidence="1">Cell membrane</location>
        <topology evidence="1">Multi-pass membrane protein</topology>
    </subcellularLocation>
</comment>
<feature type="domain" description="ABC3 transporter permease C-terminal" evidence="8">
    <location>
        <begin position="275"/>
        <end position="388"/>
    </location>
</feature>
<evidence type="ECO:0000256" key="7">
    <source>
        <dbReference type="SAM" id="SignalP"/>
    </source>
</evidence>
<evidence type="ECO:0000256" key="4">
    <source>
        <dbReference type="ARBA" id="ARBA00022989"/>
    </source>
</evidence>
<dbReference type="RefSeq" id="WP_231013156.1">
    <property type="nucleotide sequence ID" value="NZ_JAJNKD010000026.1"/>
</dbReference>
<sequence length="796" mass="83399">MIAISALGLAMGLACLAAALVRDHLQADAGVLASSGVVTFERRARGSEGNAVAEWSGFVPASALREALQAEGAPMAASARVDSVNWALRGTGRAVRMRAMLADPELTSLFMLPVRAGDLSAVLTRPDGVALTEAAAEQLFGAEGSPGDWLGRQVRLAGPEAAGTPTTWTVAAVLGPVPAQAMLREFDAIFGFDSAPVRARGQKLGGWWFAGSALYARLLPQAHAEQLGAWAQRAADQHRQLNSPGDDYRAMSLDEWGLRGDGSTLRWRQMLSLGLAALVTLLLAAVHVVNLGSVSLLRRQREIALRKTLGAGPGALWLMLCGEALVVAMAASLLGLLLAWWVTPLAEALLPHRFDHPVLSPASVVASLAGGALLALLTGAPLAWLALRVPCAAALAGRAHDEGRGARGLRRALTAVQFGAAAGLATVALTVAAQGWLAGERELGYQLQGRWGLDLPDGELAGLLSGAEQTVAPGPDLLLASLARLPGVVRVTSSSDLPGRNQLGFSGEFQRPGGRVVAMRIASRIGPGFFETYGVPLLAGRLSADHRVEAQSGAVVLDRSAVAALGFASPEAAIGQVLQSALRQGSPAKTVAAVVPDLRLESAREPHVPTLFDLTALRQAALTLWTRDAAATRQALPAWVAQWVPEETVVASPVAEQLAVQYRDDRRMAGLIAVAGLVALLMAGVGLYAMAAHTLRMKQREIVLRKLHGAGRRDVALLLLREFAGAAAAGVVVGLPLAWWAGEWYLSQFAVRVPLGAWPMLLACLILTLVAGLAVTRHLLAAFRLRPAQALAIEPA</sequence>